<dbReference type="PANTHER" id="PTHR18849:SF0">
    <property type="entry name" value="CILIA- AND FLAGELLA-ASSOCIATED PROTEIN 410-RELATED"/>
    <property type="match status" value="1"/>
</dbReference>
<dbReference type="PANTHER" id="PTHR18849">
    <property type="entry name" value="LEUCINE RICH REPEAT PROTEIN"/>
    <property type="match status" value="1"/>
</dbReference>
<evidence type="ECO:0000313" key="3">
    <source>
        <dbReference type="EMBL" id="VVD01420.1"/>
    </source>
</evidence>
<reference evidence="3 4" key="1">
    <citation type="submission" date="2017-07" db="EMBL/GenBank/DDBJ databases">
        <authorList>
            <person name="Talla V."/>
            <person name="Backstrom N."/>
        </authorList>
    </citation>
    <scope>NUCLEOTIDE SEQUENCE [LARGE SCALE GENOMIC DNA]</scope>
</reference>
<evidence type="ECO:0000256" key="2">
    <source>
        <dbReference type="ARBA" id="ARBA00022737"/>
    </source>
</evidence>
<accession>A0A5E4QTE8</accession>
<sequence>MARLTEEMVIARTKQSELSVIKNLNCCLLRQMPNVEVLAFSINKLRGLEVFASCRRLRELYVRKNEIRDLAEIRHLKHLPDLTSLYRLTVLRNLPHLEKLDNISVQPDEVQEAMRRGTLISDSDDEGFPHQVHNFIEVVVTFIYFHILVKVKVKKSLFTINLYTLFSASQDEVQKLQ</sequence>
<evidence type="ECO:0000256" key="1">
    <source>
        <dbReference type="ARBA" id="ARBA00022614"/>
    </source>
</evidence>
<dbReference type="InterPro" id="IPR032675">
    <property type="entry name" value="LRR_dom_sf"/>
</dbReference>
<dbReference type="Proteomes" id="UP000324832">
    <property type="component" value="Unassembled WGS sequence"/>
</dbReference>
<evidence type="ECO:0000313" key="4">
    <source>
        <dbReference type="Proteomes" id="UP000324832"/>
    </source>
</evidence>
<keyword evidence="1" id="KW-0433">Leucine-rich repeat</keyword>
<keyword evidence="4" id="KW-1185">Reference proteome</keyword>
<evidence type="ECO:0008006" key="5">
    <source>
        <dbReference type="Google" id="ProtNLM"/>
    </source>
</evidence>
<dbReference type="Gene3D" id="3.80.10.10">
    <property type="entry name" value="Ribonuclease Inhibitor"/>
    <property type="match status" value="1"/>
</dbReference>
<organism evidence="3 4">
    <name type="scientific">Leptidea sinapis</name>
    <dbReference type="NCBI Taxonomy" id="189913"/>
    <lineage>
        <taxon>Eukaryota</taxon>
        <taxon>Metazoa</taxon>
        <taxon>Ecdysozoa</taxon>
        <taxon>Arthropoda</taxon>
        <taxon>Hexapoda</taxon>
        <taxon>Insecta</taxon>
        <taxon>Pterygota</taxon>
        <taxon>Neoptera</taxon>
        <taxon>Endopterygota</taxon>
        <taxon>Lepidoptera</taxon>
        <taxon>Glossata</taxon>
        <taxon>Ditrysia</taxon>
        <taxon>Papilionoidea</taxon>
        <taxon>Pieridae</taxon>
        <taxon>Dismorphiinae</taxon>
        <taxon>Leptidea</taxon>
    </lineage>
</organism>
<gene>
    <name evidence="3" type="ORF">LSINAPIS_LOCUS11841</name>
</gene>
<proteinExistence type="predicted"/>
<dbReference type="AlphaFoldDB" id="A0A5E4QTE8"/>
<dbReference type="SUPFAM" id="SSF52058">
    <property type="entry name" value="L domain-like"/>
    <property type="match status" value="1"/>
</dbReference>
<dbReference type="PROSITE" id="PS51450">
    <property type="entry name" value="LRR"/>
    <property type="match status" value="1"/>
</dbReference>
<name>A0A5E4QTE8_9NEOP</name>
<dbReference type="InterPro" id="IPR001611">
    <property type="entry name" value="Leu-rich_rpt"/>
</dbReference>
<protein>
    <recommendedName>
        <fullName evidence="5">U2A'/phosphoprotein 32 family A C-terminal domain-containing protein</fullName>
    </recommendedName>
</protein>
<dbReference type="GO" id="GO:0007010">
    <property type="term" value="P:cytoskeleton organization"/>
    <property type="evidence" value="ECO:0007669"/>
    <property type="project" value="TreeGrafter"/>
</dbReference>
<dbReference type="EMBL" id="FZQP02005332">
    <property type="protein sequence ID" value="VVD01420.1"/>
    <property type="molecule type" value="Genomic_DNA"/>
</dbReference>
<keyword evidence="2" id="KW-0677">Repeat</keyword>